<dbReference type="EMBL" id="AZFS01000041">
    <property type="protein sequence ID" value="KRL96203.1"/>
    <property type="molecule type" value="Genomic_DNA"/>
</dbReference>
<dbReference type="RefSeq" id="WP_057732243.1">
    <property type="nucleotide sequence ID" value="NZ_AZFS01000041.1"/>
</dbReference>
<dbReference type="InterPro" id="IPR036390">
    <property type="entry name" value="WH_DNA-bd_sf"/>
</dbReference>
<dbReference type="STRING" id="1423753.FD28_GL001955"/>
<keyword evidence="2" id="KW-0805">Transcription regulation</keyword>
<evidence type="ECO:0000256" key="3">
    <source>
        <dbReference type="ARBA" id="ARBA00023125"/>
    </source>
</evidence>
<dbReference type="Pfam" id="PF00126">
    <property type="entry name" value="HTH_1"/>
    <property type="match status" value="1"/>
</dbReference>
<dbReference type="AlphaFoldDB" id="A0A0R1V2T7"/>
<dbReference type="InterPro" id="IPR050950">
    <property type="entry name" value="HTH-type_LysR_regulators"/>
</dbReference>
<dbReference type="FunFam" id="1.10.10.10:FF:000001">
    <property type="entry name" value="LysR family transcriptional regulator"/>
    <property type="match status" value="1"/>
</dbReference>
<dbReference type="CDD" id="cd05466">
    <property type="entry name" value="PBP2_LTTR_substrate"/>
    <property type="match status" value="1"/>
</dbReference>
<dbReference type="PANTHER" id="PTHR30419">
    <property type="entry name" value="HTH-TYPE TRANSCRIPTIONAL REGULATOR YBHD"/>
    <property type="match status" value="1"/>
</dbReference>
<comment type="similarity">
    <text evidence="1">Belongs to the LysR transcriptional regulatory family.</text>
</comment>
<dbReference type="PROSITE" id="PS50931">
    <property type="entry name" value="HTH_LYSR"/>
    <property type="match status" value="1"/>
</dbReference>
<dbReference type="GO" id="GO:0005829">
    <property type="term" value="C:cytosol"/>
    <property type="evidence" value="ECO:0007669"/>
    <property type="project" value="TreeGrafter"/>
</dbReference>
<sequence>MELRVLRYFQAVVQNRNISRAALQLHVSQPTISRQLHDLEEELGITLFDRGSRTIQLTDSGEYFSNQVNQILALTDKTLANIHEDQDIRGNIVIGSSEARSFLNIAQSFTGLQKKYPHIQLDVISTNADQIRTSIKSGYYDFGVIMEPGDKTDYDFIRLPGESRWGLLVSNRSPLATRDHLELSDLAGEKLLISGQHGMREQLNDWLGGNTTQLNVVATYTLLYNASLMVSAGMGSALCLDGIINTNQSDLVFVPFQPRLTSGTSLVWHHGQHHSAAAEAFLKQLSSDIGQPLP</sequence>
<name>A0A0R1V2T7_9LACO</name>
<dbReference type="GO" id="GO:0003700">
    <property type="term" value="F:DNA-binding transcription factor activity"/>
    <property type="evidence" value="ECO:0007669"/>
    <property type="project" value="InterPro"/>
</dbReference>
<evidence type="ECO:0000256" key="2">
    <source>
        <dbReference type="ARBA" id="ARBA00023015"/>
    </source>
</evidence>
<organism evidence="6 7">
    <name type="scientific">Levilactobacillus hammesii DSM 16381</name>
    <dbReference type="NCBI Taxonomy" id="1423753"/>
    <lineage>
        <taxon>Bacteria</taxon>
        <taxon>Bacillati</taxon>
        <taxon>Bacillota</taxon>
        <taxon>Bacilli</taxon>
        <taxon>Lactobacillales</taxon>
        <taxon>Lactobacillaceae</taxon>
        <taxon>Levilactobacillus</taxon>
    </lineage>
</organism>
<keyword evidence="7" id="KW-1185">Reference proteome</keyword>
<dbReference type="PANTHER" id="PTHR30419:SF8">
    <property type="entry name" value="NITROGEN ASSIMILATION TRANSCRIPTIONAL ACTIVATOR-RELATED"/>
    <property type="match status" value="1"/>
</dbReference>
<feature type="domain" description="HTH lysR-type" evidence="5">
    <location>
        <begin position="1"/>
        <end position="58"/>
    </location>
</feature>
<keyword evidence="4" id="KW-0804">Transcription</keyword>
<dbReference type="PRINTS" id="PR00039">
    <property type="entry name" value="HTHLYSR"/>
</dbReference>
<reference evidence="6 7" key="1">
    <citation type="journal article" date="2015" name="Genome Announc.">
        <title>Expanding the biotechnology potential of lactobacilli through comparative genomics of 213 strains and associated genera.</title>
        <authorList>
            <person name="Sun Z."/>
            <person name="Harris H.M."/>
            <person name="McCann A."/>
            <person name="Guo C."/>
            <person name="Argimon S."/>
            <person name="Zhang W."/>
            <person name="Yang X."/>
            <person name="Jeffery I.B."/>
            <person name="Cooney J.C."/>
            <person name="Kagawa T.F."/>
            <person name="Liu W."/>
            <person name="Song Y."/>
            <person name="Salvetti E."/>
            <person name="Wrobel A."/>
            <person name="Rasinkangas P."/>
            <person name="Parkhill J."/>
            <person name="Rea M.C."/>
            <person name="O'Sullivan O."/>
            <person name="Ritari J."/>
            <person name="Douillard F.P."/>
            <person name="Paul Ross R."/>
            <person name="Yang R."/>
            <person name="Briner A.E."/>
            <person name="Felis G.E."/>
            <person name="de Vos W.M."/>
            <person name="Barrangou R."/>
            <person name="Klaenhammer T.R."/>
            <person name="Caufield P.W."/>
            <person name="Cui Y."/>
            <person name="Zhang H."/>
            <person name="O'Toole P.W."/>
        </authorList>
    </citation>
    <scope>NUCLEOTIDE SEQUENCE [LARGE SCALE GENOMIC DNA]</scope>
    <source>
        <strain evidence="6 7">DSM 16381</strain>
    </source>
</reference>
<dbReference type="GO" id="GO:0003677">
    <property type="term" value="F:DNA binding"/>
    <property type="evidence" value="ECO:0007669"/>
    <property type="project" value="UniProtKB-KW"/>
</dbReference>
<protein>
    <submittedName>
        <fullName evidence="6">Transcription regulator</fullName>
    </submittedName>
</protein>
<evidence type="ECO:0000256" key="4">
    <source>
        <dbReference type="ARBA" id="ARBA00023163"/>
    </source>
</evidence>
<evidence type="ECO:0000313" key="6">
    <source>
        <dbReference type="EMBL" id="KRL96203.1"/>
    </source>
</evidence>
<dbReference type="PATRIC" id="fig|1423753.3.peg.2055"/>
<dbReference type="Gene3D" id="1.10.10.10">
    <property type="entry name" value="Winged helix-like DNA-binding domain superfamily/Winged helix DNA-binding domain"/>
    <property type="match status" value="1"/>
</dbReference>
<keyword evidence="3" id="KW-0238">DNA-binding</keyword>
<proteinExistence type="inferred from homology"/>
<dbReference type="Pfam" id="PF03466">
    <property type="entry name" value="LysR_substrate"/>
    <property type="match status" value="1"/>
</dbReference>
<dbReference type="InterPro" id="IPR036388">
    <property type="entry name" value="WH-like_DNA-bd_sf"/>
</dbReference>
<dbReference type="OrthoDB" id="9803735at2"/>
<dbReference type="Proteomes" id="UP000051580">
    <property type="component" value="Unassembled WGS sequence"/>
</dbReference>
<dbReference type="SUPFAM" id="SSF53850">
    <property type="entry name" value="Periplasmic binding protein-like II"/>
    <property type="match status" value="1"/>
</dbReference>
<dbReference type="Gene3D" id="3.40.190.290">
    <property type="match status" value="1"/>
</dbReference>
<evidence type="ECO:0000313" key="7">
    <source>
        <dbReference type="Proteomes" id="UP000051580"/>
    </source>
</evidence>
<dbReference type="SUPFAM" id="SSF46785">
    <property type="entry name" value="Winged helix' DNA-binding domain"/>
    <property type="match status" value="1"/>
</dbReference>
<dbReference type="InterPro" id="IPR000847">
    <property type="entry name" value="LysR_HTH_N"/>
</dbReference>
<comment type="caution">
    <text evidence="6">The sequence shown here is derived from an EMBL/GenBank/DDBJ whole genome shotgun (WGS) entry which is preliminary data.</text>
</comment>
<evidence type="ECO:0000256" key="1">
    <source>
        <dbReference type="ARBA" id="ARBA00009437"/>
    </source>
</evidence>
<evidence type="ECO:0000259" key="5">
    <source>
        <dbReference type="PROSITE" id="PS50931"/>
    </source>
</evidence>
<dbReference type="InterPro" id="IPR005119">
    <property type="entry name" value="LysR_subst-bd"/>
</dbReference>
<gene>
    <name evidence="6" type="ORF">FD28_GL001955</name>
</gene>
<accession>A0A0R1V2T7</accession>